<protein>
    <recommendedName>
        <fullName evidence="3">NAD(P)-binding domain-containing protein</fullName>
    </recommendedName>
</protein>
<evidence type="ECO:0000313" key="1">
    <source>
        <dbReference type="EMBL" id="UWP80633.1"/>
    </source>
</evidence>
<name>A0ABY5VSA7_9ACTN</name>
<organism evidence="1 2">
    <name type="scientific">Dactylosporangium fulvum</name>
    <dbReference type="NCBI Taxonomy" id="53359"/>
    <lineage>
        <taxon>Bacteria</taxon>
        <taxon>Bacillati</taxon>
        <taxon>Actinomycetota</taxon>
        <taxon>Actinomycetes</taxon>
        <taxon>Micromonosporales</taxon>
        <taxon>Micromonosporaceae</taxon>
        <taxon>Dactylosporangium</taxon>
    </lineage>
</organism>
<dbReference type="Proteomes" id="UP001059617">
    <property type="component" value="Chromosome"/>
</dbReference>
<gene>
    <name evidence="1" type="ORF">Dfulv_36555</name>
</gene>
<sequence length="164" mass="17599">MTALLLFGANGRAGRRIAEEAGRRGLPVTAARYGDDLPSGHDVAISTVYSATADPRELYVDGTRTLLADLERAGVGRLLIVGLVTTLQPDLELPESFRPFALARAAELEVLAAYRGPVDWLVCTPPLDLVADESGAFKYADLATAVLDEVVRPSHHRAQYAVKS</sequence>
<dbReference type="Gene3D" id="3.40.50.720">
    <property type="entry name" value="NAD(P)-binding Rossmann-like Domain"/>
    <property type="match status" value="1"/>
</dbReference>
<proteinExistence type="predicted"/>
<evidence type="ECO:0000313" key="2">
    <source>
        <dbReference type="Proteomes" id="UP001059617"/>
    </source>
</evidence>
<dbReference type="RefSeq" id="WP_259858395.1">
    <property type="nucleotide sequence ID" value="NZ_BAAAST010000162.1"/>
</dbReference>
<reference evidence="1" key="1">
    <citation type="submission" date="2021-04" db="EMBL/GenBank/DDBJ databases">
        <authorList>
            <person name="Hartkoorn R.C."/>
            <person name="Beaudoing E."/>
            <person name="Hot D."/>
        </authorList>
    </citation>
    <scope>NUCLEOTIDE SEQUENCE</scope>
    <source>
        <strain evidence="1">NRRL B-16292</strain>
    </source>
</reference>
<evidence type="ECO:0008006" key="3">
    <source>
        <dbReference type="Google" id="ProtNLM"/>
    </source>
</evidence>
<keyword evidence="2" id="KW-1185">Reference proteome</keyword>
<dbReference type="InterPro" id="IPR036291">
    <property type="entry name" value="NAD(P)-bd_dom_sf"/>
</dbReference>
<reference evidence="1" key="2">
    <citation type="submission" date="2022-09" db="EMBL/GenBank/DDBJ databases">
        <title>Biosynthetic gene clusters of Dactylosporangioum fulvum.</title>
        <authorList>
            <person name="Caradec T."/>
        </authorList>
    </citation>
    <scope>NUCLEOTIDE SEQUENCE</scope>
    <source>
        <strain evidence="1">NRRL B-16292</strain>
    </source>
</reference>
<dbReference type="SUPFAM" id="SSF51735">
    <property type="entry name" value="NAD(P)-binding Rossmann-fold domains"/>
    <property type="match status" value="1"/>
</dbReference>
<dbReference type="EMBL" id="CP073720">
    <property type="protein sequence ID" value="UWP80633.1"/>
    <property type="molecule type" value="Genomic_DNA"/>
</dbReference>
<accession>A0ABY5VSA7</accession>